<evidence type="ECO:0000256" key="5">
    <source>
        <dbReference type="ARBA" id="ARBA00022989"/>
    </source>
</evidence>
<dbReference type="EMBL" id="JNOC01000044">
    <property type="protein sequence ID" value="KPH55398.1"/>
    <property type="molecule type" value="Genomic_DNA"/>
</dbReference>
<protein>
    <submittedName>
        <fullName evidence="9">DoxX</fullName>
    </submittedName>
</protein>
<evidence type="ECO:0000256" key="7">
    <source>
        <dbReference type="SAM" id="Phobius"/>
    </source>
</evidence>
<dbReference type="RefSeq" id="WP_054198271.1">
    <property type="nucleotide sequence ID" value="NZ_JNOC01000044.1"/>
</dbReference>
<evidence type="ECO:0000313" key="8">
    <source>
        <dbReference type="EMBL" id="KPH55398.1"/>
    </source>
</evidence>
<organism evidence="8 10">
    <name type="scientific">Helicobacter pullorum</name>
    <dbReference type="NCBI Taxonomy" id="35818"/>
    <lineage>
        <taxon>Bacteria</taxon>
        <taxon>Pseudomonadati</taxon>
        <taxon>Campylobacterota</taxon>
        <taxon>Epsilonproteobacteria</taxon>
        <taxon>Campylobacterales</taxon>
        <taxon>Helicobacteraceae</taxon>
        <taxon>Helicobacter</taxon>
    </lineage>
</organism>
<dbReference type="AlphaFoldDB" id="A0A0N0LT08"/>
<dbReference type="InterPro" id="IPR032808">
    <property type="entry name" value="DoxX"/>
</dbReference>
<evidence type="ECO:0000313" key="10">
    <source>
        <dbReference type="Proteomes" id="UP000037997"/>
    </source>
</evidence>
<dbReference type="Proteomes" id="UP000255269">
    <property type="component" value="Unassembled WGS sequence"/>
</dbReference>
<feature type="transmembrane region" description="Helical" evidence="7">
    <location>
        <begin position="46"/>
        <end position="65"/>
    </location>
</feature>
<sequence length="137" mass="15075">MLLNPDLAKLLLRLCVGGLMLFHGIFKITHGADVYVSMLESKGLPGLMAYGVYIGEVLAPLLIILGYQVRIAALIVAFTMFMAIYLVYGFEIFALDSYGGWVIEHQLLYILPCLALFFMGGGKYALFGKKVQGSTKD</sequence>
<keyword evidence="6 7" id="KW-0472">Membrane</keyword>
<evidence type="ECO:0000256" key="1">
    <source>
        <dbReference type="ARBA" id="ARBA00004651"/>
    </source>
</evidence>
<reference evidence="9 11" key="2">
    <citation type="submission" date="2018-06" db="EMBL/GenBank/DDBJ databases">
        <authorList>
            <consortium name="Pathogen Informatics"/>
            <person name="Doyle S."/>
        </authorList>
    </citation>
    <scope>NUCLEOTIDE SEQUENCE [LARGE SCALE GENOMIC DNA]</scope>
    <source>
        <strain evidence="9 11">NCTC13156</strain>
    </source>
</reference>
<name>A0A0N0LT08_9HELI</name>
<proteinExistence type="inferred from homology"/>
<comment type="similarity">
    <text evidence="2">Belongs to the DoxX family.</text>
</comment>
<dbReference type="PANTHER" id="PTHR33452">
    <property type="entry name" value="OXIDOREDUCTASE CATD-RELATED"/>
    <property type="match status" value="1"/>
</dbReference>
<dbReference type="Proteomes" id="UP000037997">
    <property type="component" value="Unassembled WGS sequence"/>
</dbReference>
<feature type="transmembrane region" description="Helical" evidence="7">
    <location>
        <begin position="7"/>
        <end position="26"/>
    </location>
</feature>
<keyword evidence="5 7" id="KW-1133">Transmembrane helix</keyword>
<dbReference type="InterPro" id="IPR051907">
    <property type="entry name" value="DoxX-like_oxidoreductase"/>
</dbReference>
<dbReference type="PANTHER" id="PTHR33452:SF1">
    <property type="entry name" value="INNER MEMBRANE PROTEIN YPHA-RELATED"/>
    <property type="match status" value="1"/>
</dbReference>
<keyword evidence="4 7" id="KW-0812">Transmembrane</keyword>
<gene>
    <name evidence="8" type="ORF">HPU229334_09020</name>
    <name evidence="9" type="ORF">NCTC13156_01234</name>
</gene>
<dbReference type="STRING" id="35818.HPU229336_03495"/>
<reference evidence="8 10" key="1">
    <citation type="submission" date="2014-06" db="EMBL/GenBank/DDBJ databases">
        <title>Helicobacter pullorum isolates in fresh chicken meat - phenotypic and genotypic features.</title>
        <authorList>
            <person name="Borges V."/>
            <person name="Santos A."/>
            <person name="Correia C.B."/>
            <person name="Saraiva M."/>
            <person name="Menard A."/>
            <person name="Vieira L."/>
            <person name="Sampaio D.A."/>
            <person name="Gomes J.P."/>
            <person name="Oleastro M."/>
        </authorList>
    </citation>
    <scope>NUCLEOTIDE SEQUENCE [LARGE SCALE GENOMIC DNA]</scope>
    <source>
        <strain evidence="8 10">229334/12</strain>
    </source>
</reference>
<evidence type="ECO:0000256" key="2">
    <source>
        <dbReference type="ARBA" id="ARBA00006679"/>
    </source>
</evidence>
<dbReference type="PATRIC" id="fig|35818.11.peg.1781"/>
<evidence type="ECO:0000313" key="11">
    <source>
        <dbReference type="Proteomes" id="UP000255269"/>
    </source>
</evidence>
<evidence type="ECO:0000256" key="3">
    <source>
        <dbReference type="ARBA" id="ARBA00022475"/>
    </source>
</evidence>
<evidence type="ECO:0000256" key="4">
    <source>
        <dbReference type="ARBA" id="ARBA00022692"/>
    </source>
</evidence>
<dbReference type="GO" id="GO:0005886">
    <property type="term" value="C:plasma membrane"/>
    <property type="evidence" value="ECO:0007669"/>
    <property type="project" value="UniProtKB-SubCell"/>
</dbReference>
<feature type="transmembrane region" description="Helical" evidence="7">
    <location>
        <begin position="72"/>
        <end position="95"/>
    </location>
</feature>
<evidence type="ECO:0000256" key="6">
    <source>
        <dbReference type="ARBA" id="ARBA00023136"/>
    </source>
</evidence>
<accession>A0A0N0LT08</accession>
<evidence type="ECO:0000313" key="9">
    <source>
        <dbReference type="EMBL" id="STQ88397.1"/>
    </source>
</evidence>
<dbReference type="EMBL" id="UGJF01000001">
    <property type="protein sequence ID" value="STQ88397.1"/>
    <property type="molecule type" value="Genomic_DNA"/>
</dbReference>
<dbReference type="Pfam" id="PF07681">
    <property type="entry name" value="DoxX"/>
    <property type="match status" value="1"/>
</dbReference>
<comment type="subcellular location">
    <subcellularLocation>
        <location evidence="1">Cell membrane</location>
        <topology evidence="1">Multi-pass membrane protein</topology>
    </subcellularLocation>
</comment>
<keyword evidence="3" id="KW-1003">Cell membrane</keyword>
<feature type="transmembrane region" description="Helical" evidence="7">
    <location>
        <begin position="107"/>
        <end position="126"/>
    </location>
</feature>